<organism evidence="1 2">
    <name type="scientific">Cytobacillus stercorigallinarum</name>
    <dbReference type="NCBI Taxonomy" id="2762240"/>
    <lineage>
        <taxon>Bacteria</taxon>
        <taxon>Bacillati</taxon>
        <taxon>Bacillota</taxon>
        <taxon>Bacilli</taxon>
        <taxon>Bacillales</taxon>
        <taxon>Bacillaceae</taxon>
        <taxon>Cytobacillus</taxon>
    </lineage>
</organism>
<reference evidence="1 2" key="1">
    <citation type="submission" date="2020-08" db="EMBL/GenBank/DDBJ databases">
        <title>A Genomic Blueprint of the Chicken Gut Microbiome.</title>
        <authorList>
            <person name="Gilroy R."/>
            <person name="Ravi A."/>
            <person name="Getino M."/>
            <person name="Pursley I."/>
            <person name="Horton D.L."/>
            <person name="Alikhan N.-F."/>
            <person name="Baker D."/>
            <person name="Gharbi K."/>
            <person name="Hall N."/>
            <person name="Watson M."/>
            <person name="Adriaenssens E.M."/>
            <person name="Foster-Nyarko E."/>
            <person name="Jarju S."/>
            <person name="Secka A."/>
            <person name="Antonio M."/>
            <person name="Oren A."/>
            <person name="Chaudhuri R."/>
            <person name="La Ragione R.M."/>
            <person name="Hildebrand F."/>
            <person name="Pallen M.J."/>
        </authorList>
    </citation>
    <scope>NUCLEOTIDE SEQUENCE [LARGE SCALE GENOMIC DNA]</scope>
    <source>
        <strain evidence="1 2">Sa5YUA1</strain>
    </source>
</reference>
<accession>A0ABR8QJL6</accession>
<gene>
    <name evidence="1" type="ORF">H9655_01655</name>
</gene>
<sequence>MKLTMHAYDIFFEEVEPALDVKIDEFRFLGYEHVTRTQLWEYLKKKKWKTPHSTIRLFEIVEDVLGIKVGEFINYTTVEAYMDTEFSLENVEEMKELLK</sequence>
<keyword evidence="2" id="KW-1185">Reference proteome</keyword>
<dbReference type="EMBL" id="JACSQT010000001">
    <property type="protein sequence ID" value="MBD7935721.1"/>
    <property type="molecule type" value="Genomic_DNA"/>
</dbReference>
<evidence type="ECO:0000313" key="2">
    <source>
        <dbReference type="Proteomes" id="UP000657931"/>
    </source>
</evidence>
<dbReference type="Pfam" id="PF13797">
    <property type="entry name" value="Post_transc_reg"/>
    <property type="match status" value="1"/>
</dbReference>
<comment type="caution">
    <text evidence="1">The sequence shown here is derived from an EMBL/GenBank/DDBJ whole genome shotgun (WGS) entry which is preliminary data.</text>
</comment>
<dbReference type="Proteomes" id="UP000657931">
    <property type="component" value="Unassembled WGS sequence"/>
</dbReference>
<dbReference type="InterPro" id="IPR025716">
    <property type="entry name" value="Post-transcriptional_regulator"/>
</dbReference>
<evidence type="ECO:0000313" key="1">
    <source>
        <dbReference type="EMBL" id="MBD7935721.1"/>
    </source>
</evidence>
<name>A0ABR8QJL6_9BACI</name>
<proteinExistence type="predicted"/>
<protein>
    <submittedName>
        <fullName evidence="1">Post-transcriptional regulator</fullName>
    </submittedName>
</protein>